<evidence type="ECO:0000313" key="2">
    <source>
        <dbReference type="Proteomes" id="UP000075840"/>
    </source>
</evidence>
<reference evidence="1" key="1">
    <citation type="submission" date="2022-08" db="UniProtKB">
        <authorList>
            <consortium name="EnsemblMetazoa"/>
        </authorList>
    </citation>
    <scope>IDENTIFICATION</scope>
    <source>
        <strain evidence="1">Dongola</strain>
    </source>
</reference>
<dbReference type="Proteomes" id="UP000075840">
    <property type="component" value="Unassembled WGS sequence"/>
</dbReference>
<dbReference type="AlphaFoldDB" id="A0A182IDC4"/>
<evidence type="ECO:0000313" key="1">
    <source>
        <dbReference type="EnsemblMetazoa" id="AARA011595-PA"/>
    </source>
</evidence>
<name>A0A182IDC4_ANOAR</name>
<sequence>MEQHFLAALALCKTAMAASAAATEQQTSVSAASTTVASGSAMLLLVAPLYNGTHKDKIISK</sequence>
<accession>A0A182IDC4</accession>
<keyword evidence="2" id="KW-1185">Reference proteome</keyword>
<dbReference type="EMBL" id="APCN01005104">
    <property type="status" value="NOT_ANNOTATED_CDS"/>
    <property type="molecule type" value="Genomic_DNA"/>
</dbReference>
<organism evidence="1 2">
    <name type="scientific">Anopheles arabiensis</name>
    <name type="common">Mosquito</name>
    <dbReference type="NCBI Taxonomy" id="7173"/>
    <lineage>
        <taxon>Eukaryota</taxon>
        <taxon>Metazoa</taxon>
        <taxon>Ecdysozoa</taxon>
        <taxon>Arthropoda</taxon>
        <taxon>Hexapoda</taxon>
        <taxon>Insecta</taxon>
        <taxon>Pterygota</taxon>
        <taxon>Neoptera</taxon>
        <taxon>Endopterygota</taxon>
        <taxon>Diptera</taxon>
        <taxon>Nematocera</taxon>
        <taxon>Culicoidea</taxon>
        <taxon>Culicidae</taxon>
        <taxon>Anophelinae</taxon>
        <taxon>Anopheles</taxon>
    </lineage>
</organism>
<protein>
    <submittedName>
        <fullName evidence="1">Uncharacterized protein</fullName>
    </submittedName>
</protein>
<proteinExistence type="predicted"/>
<dbReference type="VEuPathDB" id="VectorBase:AARA011595"/>
<dbReference type="EnsemblMetazoa" id="AARA011595-RA">
    <property type="protein sequence ID" value="AARA011595-PA"/>
    <property type="gene ID" value="AARA011595"/>
</dbReference>